<evidence type="ECO:0000256" key="2">
    <source>
        <dbReference type="ARBA" id="ARBA00005582"/>
    </source>
</evidence>
<dbReference type="EMBL" id="GG657754">
    <property type="protein sequence ID" value="EFL24215.1"/>
    <property type="molecule type" value="Genomic_DNA"/>
</dbReference>
<dbReference type="InterPro" id="IPR015797">
    <property type="entry name" value="NUDIX_hydrolase-like_dom_sf"/>
</dbReference>
<dbReference type="CDD" id="cd18882">
    <property type="entry name" value="NUDIX_Hydrolase"/>
    <property type="match status" value="1"/>
</dbReference>
<dbReference type="InterPro" id="IPR020084">
    <property type="entry name" value="NUDIX_hydrolase_CS"/>
</dbReference>
<evidence type="ECO:0000256" key="1">
    <source>
        <dbReference type="ARBA" id="ARBA00001946"/>
    </source>
</evidence>
<dbReference type="PRINTS" id="PR00502">
    <property type="entry name" value="NUDIXFAMILY"/>
</dbReference>
<feature type="domain" description="Nudix hydrolase" evidence="5">
    <location>
        <begin position="37"/>
        <end position="164"/>
    </location>
</feature>
<comment type="similarity">
    <text evidence="2 4">Belongs to the Nudix hydrolase family.</text>
</comment>
<evidence type="ECO:0000256" key="3">
    <source>
        <dbReference type="ARBA" id="ARBA00022801"/>
    </source>
</evidence>
<dbReference type="InterPro" id="IPR020476">
    <property type="entry name" value="Nudix_hydrolase"/>
</dbReference>
<keyword evidence="7" id="KW-1185">Reference proteome</keyword>
<dbReference type="Gene3D" id="3.90.79.10">
    <property type="entry name" value="Nucleoside Triphosphate Pyrophosphohydrolase"/>
    <property type="match status" value="1"/>
</dbReference>
<dbReference type="Pfam" id="PF00293">
    <property type="entry name" value="NUDIX"/>
    <property type="match status" value="1"/>
</dbReference>
<reference evidence="6 7" key="1">
    <citation type="submission" date="2009-02" db="EMBL/GenBank/DDBJ databases">
        <title>Annotation of Streptomyces hygroscopicus strain ATCC 53653.</title>
        <authorList>
            <consortium name="The Broad Institute Genome Sequencing Platform"/>
            <consortium name="Broad Institute Microbial Sequencing Center"/>
            <person name="Fischbach M."/>
            <person name="Godfrey P."/>
            <person name="Ward D."/>
            <person name="Young S."/>
            <person name="Zeng Q."/>
            <person name="Koehrsen M."/>
            <person name="Alvarado L."/>
            <person name="Berlin A.M."/>
            <person name="Bochicchio J."/>
            <person name="Borenstein D."/>
            <person name="Chapman S.B."/>
            <person name="Chen Z."/>
            <person name="Engels R."/>
            <person name="Freedman E."/>
            <person name="Gellesch M."/>
            <person name="Goldberg J."/>
            <person name="Griggs A."/>
            <person name="Gujja S."/>
            <person name="Heilman E.R."/>
            <person name="Heiman D.I."/>
            <person name="Hepburn T.A."/>
            <person name="Howarth C."/>
            <person name="Jen D."/>
            <person name="Larson L."/>
            <person name="Lewis B."/>
            <person name="Mehta T."/>
            <person name="Park D."/>
            <person name="Pearson M."/>
            <person name="Richards J."/>
            <person name="Roberts A."/>
            <person name="Saif S."/>
            <person name="Shea T.D."/>
            <person name="Shenoy N."/>
            <person name="Sisk P."/>
            <person name="Stolte C."/>
            <person name="Sykes S.N."/>
            <person name="Thomson T."/>
            <person name="Walk T."/>
            <person name="White J."/>
            <person name="Yandava C."/>
            <person name="Straight P."/>
            <person name="Clardy J."/>
            <person name="Hung D."/>
            <person name="Kolter R."/>
            <person name="Mekalanos J."/>
            <person name="Walker S."/>
            <person name="Walsh C.T."/>
            <person name="Wieland-Brown L.C."/>
            <person name="Haas B."/>
            <person name="Nusbaum C."/>
            <person name="Birren B."/>
        </authorList>
    </citation>
    <scope>NUCLEOTIDE SEQUENCE [LARGE SCALE GENOMIC DNA]</scope>
    <source>
        <strain evidence="6 7">ATCC 53653</strain>
    </source>
</reference>
<dbReference type="Proteomes" id="UP000003963">
    <property type="component" value="Unassembled WGS sequence"/>
</dbReference>
<evidence type="ECO:0000259" key="5">
    <source>
        <dbReference type="PROSITE" id="PS51462"/>
    </source>
</evidence>
<dbReference type="InterPro" id="IPR000086">
    <property type="entry name" value="NUDIX_hydrolase_dom"/>
</dbReference>
<dbReference type="STRING" id="457427.SSOG_03929"/>
<sequence length="168" mass="18205">MKKPGKTEKPVAPVATVGATVAKALSGRTVVAEAPPNKNPGCLAVILTSRREIILQLRDEKPEIHWPGHWSLPGGGREPGETPMDTILREIKEETGITPDSIEEAAVTPYDPLKAPPHVFLGTWDGEESGLVLGEGQALRLVPLDQLPERMPPHIRHYILQLTAVNSV</sequence>
<dbReference type="PROSITE" id="PS51462">
    <property type="entry name" value="NUDIX"/>
    <property type="match status" value="1"/>
</dbReference>
<dbReference type="PROSITE" id="PS00893">
    <property type="entry name" value="NUDIX_BOX"/>
    <property type="match status" value="1"/>
</dbReference>
<dbReference type="PANTHER" id="PTHR43046">
    <property type="entry name" value="GDP-MANNOSE MANNOSYL HYDROLASE"/>
    <property type="match status" value="1"/>
</dbReference>
<name>D9WSU0_9ACTN</name>
<proteinExistence type="inferred from homology"/>
<accession>D9WSU0</accession>
<evidence type="ECO:0000313" key="6">
    <source>
        <dbReference type="EMBL" id="EFL24215.1"/>
    </source>
</evidence>
<protein>
    <submittedName>
        <fullName evidence="6">NUDIX hydrolase</fullName>
    </submittedName>
</protein>
<dbReference type="PANTHER" id="PTHR43046:SF2">
    <property type="entry name" value="8-OXO-DGTP DIPHOSPHATASE-RELATED"/>
    <property type="match status" value="1"/>
</dbReference>
<dbReference type="SUPFAM" id="SSF55811">
    <property type="entry name" value="Nudix"/>
    <property type="match status" value="1"/>
</dbReference>
<evidence type="ECO:0000313" key="7">
    <source>
        <dbReference type="Proteomes" id="UP000003963"/>
    </source>
</evidence>
<organism evidence="6 7">
    <name type="scientific">Streptomyces himastatinicus ATCC 53653</name>
    <dbReference type="NCBI Taxonomy" id="457427"/>
    <lineage>
        <taxon>Bacteria</taxon>
        <taxon>Bacillati</taxon>
        <taxon>Actinomycetota</taxon>
        <taxon>Actinomycetes</taxon>
        <taxon>Kitasatosporales</taxon>
        <taxon>Streptomycetaceae</taxon>
        <taxon>Streptomyces</taxon>
        <taxon>Streptomyces violaceusniger group</taxon>
    </lineage>
</organism>
<keyword evidence="3 4" id="KW-0378">Hydrolase</keyword>
<dbReference type="GO" id="GO:0016787">
    <property type="term" value="F:hydrolase activity"/>
    <property type="evidence" value="ECO:0007669"/>
    <property type="project" value="UniProtKB-KW"/>
</dbReference>
<dbReference type="HOGENOM" id="CLU_037162_21_0_11"/>
<evidence type="ECO:0000256" key="4">
    <source>
        <dbReference type="RuleBase" id="RU003476"/>
    </source>
</evidence>
<comment type="cofactor">
    <cofactor evidence="1">
        <name>Mg(2+)</name>
        <dbReference type="ChEBI" id="CHEBI:18420"/>
    </cofactor>
</comment>
<dbReference type="AlphaFoldDB" id="D9WSU0"/>
<gene>
    <name evidence="6" type="ORF">SSOG_03929</name>
</gene>